<feature type="non-terminal residue" evidence="1">
    <location>
        <position position="240"/>
    </location>
</feature>
<gene>
    <name evidence="1" type="ORF">MNBD_ACTINO02-2029</name>
</gene>
<reference evidence="1" key="1">
    <citation type="submission" date="2018-06" db="EMBL/GenBank/DDBJ databases">
        <authorList>
            <person name="Zhirakovskaya E."/>
        </authorList>
    </citation>
    <scope>NUCLEOTIDE SEQUENCE</scope>
</reference>
<name>A0A3B0RZT2_9ZZZZ</name>
<organism evidence="1">
    <name type="scientific">hydrothermal vent metagenome</name>
    <dbReference type="NCBI Taxonomy" id="652676"/>
    <lineage>
        <taxon>unclassified sequences</taxon>
        <taxon>metagenomes</taxon>
        <taxon>ecological metagenomes</taxon>
    </lineage>
</organism>
<accession>A0A3B0RZT2</accession>
<protein>
    <submittedName>
        <fullName evidence="1">Uncharacterized protein</fullName>
    </submittedName>
</protein>
<dbReference type="AlphaFoldDB" id="A0A3B0RZT2"/>
<sequence>MKTDPILNGQVIDTPTAQEFTRMALEKVSAHDLGDIAGRLEAKSEFFREALAVDTIGSLGEATATAILRLVFSTRRKANLILNTLTLEGFRRSVRGLLYADMSPGARLEEFASLIDNIGRDLPPGTGHDLGSELLHFTDPDRYWLWTRWMWNPQTATGALPLVVMEEVDLNGGSIAETYRRIGIAMAFLDGVGEAAGFRTEGHGVFGTDVFLAAVYSVYMYTTLRMRMTQEFNRIVPELG</sequence>
<proteinExistence type="predicted"/>
<evidence type="ECO:0000313" key="1">
    <source>
        <dbReference type="EMBL" id="VAV99110.1"/>
    </source>
</evidence>
<dbReference type="EMBL" id="UOEK01000155">
    <property type="protein sequence ID" value="VAV99110.1"/>
    <property type="molecule type" value="Genomic_DNA"/>
</dbReference>